<dbReference type="InterPro" id="IPR032466">
    <property type="entry name" value="Metal_Hydrolase"/>
</dbReference>
<dbReference type="EC" id="3.5.1.25" evidence="7"/>
<dbReference type="CDD" id="cd00854">
    <property type="entry name" value="NagA"/>
    <property type="match status" value="1"/>
</dbReference>
<dbReference type="InterPro" id="IPR003764">
    <property type="entry name" value="GlcNAc_6-P_deAcase"/>
</dbReference>
<evidence type="ECO:0000256" key="4">
    <source>
        <dbReference type="ARBA" id="ARBA00023277"/>
    </source>
</evidence>
<dbReference type="Gene3D" id="2.30.40.10">
    <property type="entry name" value="Urease, subunit C, domain 1"/>
    <property type="match status" value="1"/>
</dbReference>
<feature type="domain" description="Amidohydrolase-related" evidence="6">
    <location>
        <begin position="54"/>
        <end position="386"/>
    </location>
</feature>
<dbReference type="SUPFAM" id="SSF51338">
    <property type="entry name" value="Composite domain of metallo-dependent hydrolases"/>
    <property type="match status" value="1"/>
</dbReference>
<evidence type="ECO:0000256" key="2">
    <source>
        <dbReference type="ARBA" id="ARBA00022723"/>
    </source>
</evidence>
<dbReference type="NCBIfam" id="TIGR00221">
    <property type="entry name" value="nagA"/>
    <property type="match status" value="1"/>
</dbReference>
<keyword evidence="8" id="KW-1185">Reference proteome</keyword>
<evidence type="ECO:0000256" key="5">
    <source>
        <dbReference type="PIRNR" id="PIRNR038994"/>
    </source>
</evidence>
<dbReference type="PANTHER" id="PTHR11113:SF14">
    <property type="entry name" value="N-ACETYLGLUCOSAMINE-6-PHOSPHATE DEACETYLASE"/>
    <property type="match status" value="1"/>
</dbReference>
<dbReference type="Proteomes" id="UP001304683">
    <property type="component" value="Chromosome"/>
</dbReference>
<evidence type="ECO:0000313" key="8">
    <source>
        <dbReference type="Proteomes" id="UP001304683"/>
    </source>
</evidence>
<gene>
    <name evidence="7" type="primary">nagA</name>
    <name evidence="7" type="ORF">Q5761_09610</name>
</gene>
<keyword evidence="3 5" id="KW-0378">Hydrolase</keyword>
<evidence type="ECO:0000259" key="6">
    <source>
        <dbReference type="Pfam" id="PF01979"/>
    </source>
</evidence>
<dbReference type="PIRSF" id="PIRSF038994">
    <property type="entry name" value="NagA"/>
    <property type="match status" value="1"/>
</dbReference>
<dbReference type="InterPro" id="IPR011059">
    <property type="entry name" value="Metal-dep_hydrolase_composite"/>
</dbReference>
<dbReference type="PANTHER" id="PTHR11113">
    <property type="entry name" value="N-ACETYLGLUCOSAMINE-6-PHOSPHATE DEACETYLASE"/>
    <property type="match status" value="1"/>
</dbReference>
<accession>A0ABZ0QQ34</accession>
<proteinExistence type="inferred from homology"/>
<comment type="similarity">
    <text evidence="1 5">Belongs to the metallo-dependent hydrolases superfamily. NagA family.</text>
</comment>
<evidence type="ECO:0000256" key="3">
    <source>
        <dbReference type="ARBA" id="ARBA00022801"/>
    </source>
</evidence>
<dbReference type="Pfam" id="PF01979">
    <property type="entry name" value="Amidohydro_1"/>
    <property type="match status" value="1"/>
</dbReference>
<keyword evidence="4 5" id="KW-0119">Carbohydrate metabolism</keyword>
<dbReference type="EMBL" id="CP132508">
    <property type="protein sequence ID" value="WPD18607.1"/>
    <property type="molecule type" value="Genomic_DNA"/>
</dbReference>
<sequence>MTRWILRNARAVTPEGIRDPARIVVEDGRIVAIDNVTRVGQSDRDQVVDCGGGWVVPGFVDLHVHGGGGGDFMVPDPASHRRAARFHARHGTTGLVATTVTASPGDTLAAITALRASAEAPNPGGARLLGIHLEGPYLNPARRGAQNPRWMRDPDPVELETWLHAAGPYLKLLTLAPERGRAAECIRRATQAGVVVAAGHSDATYEQVTSAVEAGLSHVIHTFNGMRGLHHREPGVAGAALDLEALTCELIADGLHVHPAALRLVYRVKGPGGTVLVTDAIAAAGLPDGSYDLGGLRIRVAGGRAELADGSSLAGSTLTMDRAVRNAVRCMGVSIVEAVTMASTTPARLIGWGHRKGRLAPGYDADLVLLDASLRVRATMVEGRFVHGPGAGGGDDVP</sequence>
<keyword evidence="2" id="KW-0479">Metal-binding</keyword>
<evidence type="ECO:0000256" key="1">
    <source>
        <dbReference type="ARBA" id="ARBA00010716"/>
    </source>
</evidence>
<evidence type="ECO:0000313" key="7">
    <source>
        <dbReference type="EMBL" id="WPD18607.1"/>
    </source>
</evidence>
<organism evidence="7 8">
    <name type="scientific">Thermaerobacter composti</name>
    <dbReference type="NCBI Taxonomy" id="554949"/>
    <lineage>
        <taxon>Bacteria</taxon>
        <taxon>Bacillati</taxon>
        <taxon>Bacillota</taxon>
        <taxon>Clostridia</taxon>
        <taxon>Eubacteriales</taxon>
        <taxon>Clostridiales Family XVII. Incertae Sedis</taxon>
        <taxon>Thermaerobacter</taxon>
    </lineage>
</organism>
<dbReference type="InterPro" id="IPR006680">
    <property type="entry name" value="Amidohydro-rel"/>
</dbReference>
<protein>
    <submittedName>
        <fullName evidence="7">N-acetylglucosamine-6-phosphate deacetylase</fullName>
        <ecNumber evidence="7">3.5.1.25</ecNumber>
    </submittedName>
</protein>
<reference evidence="7 8" key="1">
    <citation type="submission" date="2023-08" db="EMBL/GenBank/DDBJ databases">
        <title>Genome sequence of Thermaerobacter compostii strain Ins1, a spore-forming filamentous bacterium isolated from a deep geothermal reservoir.</title>
        <authorList>
            <person name="Bregnard D."/>
            <person name="Gonzalez D."/>
            <person name="Junier P."/>
        </authorList>
    </citation>
    <scope>NUCLEOTIDE SEQUENCE [LARGE SCALE GENOMIC DNA]</scope>
    <source>
        <strain evidence="7 8">Ins1</strain>
    </source>
</reference>
<dbReference type="GO" id="GO:0008448">
    <property type="term" value="F:N-acetylglucosamine-6-phosphate deacetylase activity"/>
    <property type="evidence" value="ECO:0007669"/>
    <property type="project" value="UniProtKB-EC"/>
</dbReference>
<name>A0ABZ0QQ34_9FIRM</name>
<dbReference type="Gene3D" id="3.20.20.140">
    <property type="entry name" value="Metal-dependent hydrolases"/>
    <property type="match status" value="1"/>
</dbReference>
<dbReference type="RefSeq" id="WP_318750426.1">
    <property type="nucleotide sequence ID" value="NZ_CP132508.1"/>
</dbReference>
<dbReference type="SUPFAM" id="SSF51556">
    <property type="entry name" value="Metallo-dependent hydrolases"/>
    <property type="match status" value="1"/>
</dbReference>